<dbReference type="InterPro" id="IPR001853">
    <property type="entry name" value="DSBA-like_thioredoxin_dom"/>
</dbReference>
<evidence type="ECO:0000256" key="3">
    <source>
        <dbReference type="ARBA" id="ARBA00023157"/>
    </source>
</evidence>
<dbReference type="PROSITE" id="PS51352">
    <property type="entry name" value="THIOREDOXIN_2"/>
    <property type="match status" value="1"/>
</dbReference>
<feature type="chain" id="PRO_5005280596" evidence="5">
    <location>
        <begin position="21"/>
        <end position="234"/>
    </location>
</feature>
<dbReference type="PATRIC" id="fig|270351.6.peg.4082"/>
<evidence type="ECO:0000256" key="2">
    <source>
        <dbReference type="ARBA" id="ARBA00023002"/>
    </source>
</evidence>
<keyword evidence="1 5" id="KW-0732">Signal</keyword>
<sequence>MSLSRRTLLAASLATLPALAAGKAVAQVEGQWRAVTGDNGQPIPNTRLPGELASEIGALRGVTWLGPREASVTLYEFFDYNCPWCRAAARDLDDLVKGNPDLRLGLVNNPILSVQSAQAAKVALAVQRTGGSSATARLYGALLGPGTSGRIDGPRALEAASRLGHDRAAIEQAADSDEVREALTAQMRLAANLGLHATPSYVVGTSALLGYPGPKSLARVLSSVAECDEIACAS</sequence>
<dbReference type="EMBL" id="LABX01000273">
    <property type="protein sequence ID" value="KMO28010.1"/>
    <property type="molecule type" value="Genomic_DNA"/>
</dbReference>
<dbReference type="GO" id="GO:0016491">
    <property type="term" value="F:oxidoreductase activity"/>
    <property type="evidence" value="ECO:0007669"/>
    <property type="project" value="UniProtKB-KW"/>
</dbReference>
<evidence type="ECO:0000256" key="1">
    <source>
        <dbReference type="ARBA" id="ARBA00022729"/>
    </source>
</evidence>
<evidence type="ECO:0000313" key="7">
    <source>
        <dbReference type="EMBL" id="KMO28010.1"/>
    </source>
</evidence>
<dbReference type="SUPFAM" id="SSF52833">
    <property type="entry name" value="Thioredoxin-like"/>
    <property type="match status" value="1"/>
</dbReference>
<dbReference type="Pfam" id="PF01323">
    <property type="entry name" value="DSBA"/>
    <property type="match status" value="1"/>
</dbReference>
<dbReference type="PROSITE" id="PS51318">
    <property type="entry name" value="TAT"/>
    <property type="match status" value="1"/>
</dbReference>
<dbReference type="PANTHER" id="PTHR13887">
    <property type="entry name" value="GLUTATHIONE S-TRANSFERASE KAPPA"/>
    <property type="match status" value="1"/>
</dbReference>
<protein>
    <submittedName>
        <fullName evidence="7">DSBA oxidoreductase</fullName>
    </submittedName>
</protein>
<evidence type="ECO:0000259" key="6">
    <source>
        <dbReference type="PROSITE" id="PS51352"/>
    </source>
</evidence>
<reference evidence="7 8" key="1">
    <citation type="submission" date="2015-03" db="EMBL/GenBank/DDBJ databases">
        <title>Genome sequencing of Methylobacterium aquaticum DSM16371 type strain.</title>
        <authorList>
            <person name="Chaudhry V."/>
            <person name="Patil P.B."/>
        </authorList>
    </citation>
    <scope>NUCLEOTIDE SEQUENCE [LARGE SCALE GENOMIC DNA]</scope>
    <source>
        <strain evidence="7 8">DSM 16371</strain>
    </source>
</reference>
<keyword evidence="4" id="KW-0676">Redox-active center</keyword>
<dbReference type="OrthoDB" id="9780147at2"/>
<gene>
    <name evidence="7" type="ORF">VP06_28845</name>
</gene>
<keyword evidence="3" id="KW-1015">Disulfide bond</keyword>
<proteinExistence type="predicted"/>
<organism evidence="7 8">
    <name type="scientific">Methylobacterium aquaticum</name>
    <dbReference type="NCBI Taxonomy" id="270351"/>
    <lineage>
        <taxon>Bacteria</taxon>
        <taxon>Pseudomonadati</taxon>
        <taxon>Pseudomonadota</taxon>
        <taxon>Alphaproteobacteria</taxon>
        <taxon>Hyphomicrobiales</taxon>
        <taxon>Methylobacteriaceae</taxon>
        <taxon>Methylobacterium</taxon>
    </lineage>
</organism>
<dbReference type="AlphaFoldDB" id="A0A0J6RYW4"/>
<accession>A0A0J6RYW4</accession>
<dbReference type="Gene3D" id="3.40.30.10">
    <property type="entry name" value="Glutaredoxin"/>
    <property type="match status" value="1"/>
</dbReference>
<dbReference type="InterPro" id="IPR036249">
    <property type="entry name" value="Thioredoxin-like_sf"/>
</dbReference>
<evidence type="ECO:0000313" key="8">
    <source>
        <dbReference type="Proteomes" id="UP000035929"/>
    </source>
</evidence>
<comment type="caution">
    <text evidence="7">The sequence shown here is derived from an EMBL/GenBank/DDBJ whole genome shotgun (WGS) entry which is preliminary data.</text>
</comment>
<dbReference type="Proteomes" id="UP000035929">
    <property type="component" value="Unassembled WGS sequence"/>
</dbReference>
<dbReference type="InterPro" id="IPR006311">
    <property type="entry name" value="TAT_signal"/>
</dbReference>
<dbReference type="InterPro" id="IPR013766">
    <property type="entry name" value="Thioredoxin_domain"/>
</dbReference>
<evidence type="ECO:0000256" key="5">
    <source>
        <dbReference type="SAM" id="SignalP"/>
    </source>
</evidence>
<keyword evidence="2" id="KW-0560">Oxidoreductase</keyword>
<evidence type="ECO:0000256" key="4">
    <source>
        <dbReference type="ARBA" id="ARBA00023284"/>
    </source>
</evidence>
<feature type="signal peptide" evidence="5">
    <location>
        <begin position="1"/>
        <end position="20"/>
    </location>
</feature>
<dbReference type="PANTHER" id="PTHR13887:SF14">
    <property type="entry name" value="DISULFIDE BOND FORMATION PROTEIN D"/>
    <property type="match status" value="1"/>
</dbReference>
<name>A0A0J6RYW4_9HYPH</name>
<dbReference type="RefSeq" id="WP_048467232.1">
    <property type="nucleotide sequence ID" value="NZ_JBNTQU010000023.1"/>
</dbReference>
<feature type="domain" description="Thioredoxin" evidence="6">
    <location>
        <begin position="37"/>
        <end position="188"/>
    </location>
</feature>